<evidence type="ECO:0000313" key="2">
    <source>
        <dbReference type="Proteomes" id="UP000577697"/>
    </source>
</evidence>
<evidence type="ECO:0000313" key="1">
    <source>
        <dbReference type="EMBL" id="MBB3705022.1"/>
    </source>
</evidence>
<organism evidence="1 2">
    <name type="scientific">Aminobacter aminovorans</name>
    <name type="common">Chelatobacter heintzii</name>
    <dbReference type="NCBI Taxonomy" id="83263"/>
    <lineage>
        <taxon>Bacteria</taxon>
        <taxon>Pseudomonadati</taxon>
        <taxon>Pseudomonadota</taxon>
        <taxon>Alphaproteobacteria</taxon>
        <taxon>Hyphomicrobiales</taxon>
        <taxon>Phyllobacteriaceae</taxon>
        <taxon>Aminobacter</taxon>
    </lineage>
</organism>
<sequence>MDVAAGPGLLLMAREGGLTCLPGSGNQNNARVGQCCFDQRCSFAVDNNPGSGARFHAAILKFADRFKARLRPFLSDRPSIFDRTVNTLPYLLVLDFSSPLKLMTDRVVCADRGNPDPTSTHGKHADHAKALELAGWPCPRHQPDVGLIRAGSIPLPRHAGPN</sequence>
<proteinExistence type="predicted"/>
<protein>
    <submittedName>
        <fullName evidence="1">Uncharacterized protein</fullName>
    </submittedName>
</protein>
<reference evidence="1 2" key="1">
    <citation type="submission" date="2020-08" db="EMBL/GenBank/DDBJ databases">
        <title>Genomic Encyclopedia of Type Strains, Phase IV (KMG-IV): sequencing the most valuable type-strain genomes for metagenomic binning, comparative biology and taxonomic classification.</title>
        <authorList>
            <person name="Goeker M."/>
        </authorList>
    </citation>
    <scope>NUCLEOTIDE SEQUENCE [LARGE SCALE GENOMIC DNA]</scope>
    <source>
        <strain evidence="1 2">DSM 10368</strain>
    </source>
</reference>
<name>A0ABR6H3F9_AMIAI</name>
<keyword evidence="2" id="KW-1185">Reference proteome</keyword>
<dbReference type="Proteomes" id="UP000577697">
    <property type="component" value="Unassembled WGS sequence"/>
</dbReference>
<comment type="caution">
    <text evidence="1">The sequence shown here is derived from an EMBL/GenBank/DDBJ whole genome shotgun (WGS) entry which is preliminary data.</text>
</comment>
<accession>A0ABR6H3F9</accession>
<dbReference type="EMBL" id="JACICB010000004">
    <property type="protein sequence ID" value="MBB3705022.1"/>
    <property type="molecule type" value="Genomic_DNA"/>
</dbReference>
<gene>
    <name evidence="1" type="ORF">FHS67_001332</name>
</gene>